<dbReference type="PROSITE" id="PS00122">
    <property type="entry name" value="CARBOXYLESTERASE_B_1"/>
    <property type="match status" value="1"/>
</dbReference>
<dbReference type="AlphaFoldDB" id="A0A9W9YXF2"/>
<keyword evidence="7" id="KW-1185">Reference proteome</keyword>
<dbReference type="Pfam" id="PF00135">
    <property type="entry name" value="COesterase"/>
    <property type="match status" value="1"/>
</dbReference>
<gene>
    <name evidence="6" type="ORF">OS493_027305</name>
</gene>
<dbReference type="SUPFAM" id="SSF53474">
    <property type="entry name" value="alpha/beta-Hydrolases"/>
    <property type="match status" value="1"/>
</dbReference>
<organism evidence="6 7">
    <name type="scientific">Desmophyllum pertusum</name>
    <dbReference type="NCBI Taxonomy" id="174260"/>
    <lineage>
        <taxon>Eukaryota</taxon>
        <taxon>Metazoa</taxon>
        <taxon>Cnidaria</taxon>
        <taxon>Anthozoa</taxon>
        <taxon>Hexacorallia</taxon>
        <taxon>Scleractinia</taxon>
        <taxon>Caryophylliina</taxon>
        <taxon>Caryophylliidae</taxon>
        <taxon>Desmophyllum</taxon>
    </lineage>
</organism>
<dbReference type="InterPro" id="IPR002018">
    <property type="entry name" value="CarbesteraseB"/>
</dbReference>
<dbReference type="InterPro" id="IPR019826">
    <property type="entry name" value="Carboxylesterase_B_AS"/>
</dbReference>
<keyword evidence="3 4" id="KW-0378">Hydrolase</keyword>
<reference evidence="6" key="1">
    <citation type="submission" date="2023-01" db="EMBL/GenBank/DDBJ databases">
        <title>Genome assembly of the deep-sea coral Lophelia pertusa.</title>
        <authorList>
            <person name="Herrera S."/>
            <person name="Cordes E."/>
        </authorList>
    </citation>
    <scope>NUCLEOTIDE SEQUENCE</scope>
    <source>
        <strain evidence="6">USNM1676648</strain>
        <tissue evidence="6">Polyp</tissue>
    </source>
</reference>
<comment type="similarity">
    <text evidence="1 4">Belongs to the type-B carboxylesterase/lipase family.</text>
</comment>
<proteinExistence type="inferred from homology"/>
<dbReference type="EMBL" id="MU826850">
    <property type="protein sequence ID" value="KAJ7371195.1"/>
    <property type="molecule type" value="Genomic_DNA"/>
</dbReference>
<dbReference type="PROSITE" id="PS00941">
    <property type="entry name" value="CARBOXYLESTERASE_B_2"/>
    <property type="match status" value="1"/>
</dbReference>
<evidence type="ECO:0000313" key="7">
    <source>
        <dbReference type="Proteomes" id="UP001163046"/>
    </source>
</evidence>
<evidence type="ECO:0000256" key="1">
    <source>
        <dbReference type="ARBA" id="ARBA00005964"/>
    </source>
</evidence>
<dbReference type="EC" id="3.1.1.-" evidence="4"/>
<evidence type="ECO:0000259" key="5">
    <source>
        <dbReference type="Pfam" id="PF00135"/>
    </source>
</evidence>
<dbReference type="InterPro" id="IPR051093">
    <property type="entry name" value="Neuroligin/BSAL"/>
</dbReference>
<accession>A0A9W9YXF2</accession>
<name>A0A9W9YXF2_9CNID</name>
<evidence type="ECO:0000313" key="6">
    <source>
        <dbReference type="EMBL" id="KAJ7371195.1"/>
    </source>
</evidence>
<dbReference type="OrthoDB" id="9000293at2759"/>
<dbReference type="Proteomes" id="UP001163046">
    <property type="component" value="Unassembled WGS sequence"/>
</dbReference>
<sequence length="468" mass="51604">MDEDCLYLNIWRPSAVKPDNPFPVFVWIHGGGYYTQTGNNYDGSAMSGAGNMIVVTINFRLGLLGFLNIPGSELKGNYGMLDQLAALKWIQDNIAAFGGDPTRVTIAGQSSGAASVALHLMSPLSKGLFHQAILQGGGATSPFVTYTSKDPNYGKPYLKKLNCISEDMLPCLRSKTREEILKAIDSFADVNLGKDVPLATVDGHFLPSEPSILLKQGRFQKVKTIIGVNKNCGSMALWKLHSKAAAGQQIDHAVFQKAVNESLLVQNGENDMIRRAILYKYTHHADPDSPQHIEENWQRLVGDSWFVAPAIKLARALAKAGVPPFFYYFTHRALHSVYPESYGVCHGDEVPYVFGGPFSRMATLPLATKYTELERGLCLGIMDTWGNFITFGDPNTYDKSRVDGADGTIPWPPFTTESEKYLALGTHMKIGERLLADRVVFWNDFIPKLSDADEAVETTAQTVQKDEL</sequence>
<protein>
    <recommendedName>
        <fullName evidence="4">Carboxylic ester hydrolase</fullName>
        <ecNumber evidence="4">3.1.1.-</ecNumber>
    </recommendedName>
</protein>
<evidence type="ECO:0000256" key="3">
    <source>
        <dbReference type="ARBA" id="ARBA00022801"/>
    </source>
</evidence>
<feature type="domain" description="Carboxylesterase type B" evidence="5">
    <location>
        <begin position="1"/>
        <end position="442"/>
    </location>
</feature>
<dbReference type="PANTHER" id="PTHR43903">
    <property type="entry name" value="NEUROLIGIN"/>
    <property type="match status" value="1"/>
</dbReference>
<keyword evidence="2" id="KW-0732">Signal</keyword>
<comment type="caution">
    <text evidence="6">The sequence shown here is derived from an EMBL/GenBank/DDBJ whole genome shotgun (WGS) entry which is preliminary data.</text>
</comment>
<dbReference type="GO" id="GO:0016787">
    <property type="term" value="F:hydrolase activity"/>
    <property type="evidence" value="ECO:0007669"/>
    <property type="project" value="UniProtKB-KW"/>
</dbReference>
<dbReference type="Gene3D" id="3.40.50.1820">
    <property type="entry name" value="alpha/beta hydrolase"/>
    <property type="match status" value="1"/>
</dbReference>
<evidence type="ECO:0000256" key="2">
    <source>
        <dbReference type="ARBA" id="ARBA00022729"/>
    </source>
</evidence>
<dbReference type="InterPro" id="IPR019819">
    <property type="entry name" value="Carboxylesterase_B_CS"/>
</dbReference>
<dbReference type="InterPro" id="IPR029058">
    <property type="entry name" value="AB_hydrolase_fold"/>
</dbReference>
<evidence type="ECO:0000256" key="4">
    <source>
        <dbReference type="RuleBase" id="RU361235"/>
    </source>
</evidence>